<dbReference type="Proteomes" id="UP001567572">
    <property type="component" value="Unassembled WGS sequence"/>
</dbReference>
<keyword evidence="4" id="KW-1185">Reference proteome</keyword>
<dbReference type="EMBL" id="JBEDNY010000008">
    <property type="protein sequence ID" value="MEZ3165481.1"/>
    <property type="molecule type" value="Genomic_DNA"/>
</dbReference>
<evidence type="ECO:0000313" key="3">
    <source>
        <dbReference type="EMBL" id="MEZ3165481.1"/>
    </source>
</evidence>
<feature type="transmembrane region" description="Helical" evidence="2">
    <location>
        <begin position="90"/>
        <end position="113"/>
    </location>
</feature>
<feature type="transmembrane region" description="Helical" evidence="2">
    <location>
        <begin position="57"/>
        <end position="78"/>
    </location>
</feature>
<comment type="caution">
    <text evidence="3">The sequence shown here is derived from an EMBL/GenBank/DDBJ whole genome shotgun (WGS) entry which is preliminary data.</text>
</comment>
<feature type="region of interest" description="Disordered" evidence="1">
    <location>
        <begin position="1"/>
        <end position="20"/>
    </location>
</feature>
<organism evidence="3 4">
    <name type="scientific">Halorubrum miltondacostae</name>
    <dbReference type="NCBI Taxonomy" id="3076378"/>
    <lineage>
        <taxon>Archaea</taxon>
        <taxon>Methanobacteriati</taxon>
        <taxon>Methanobacteriota</taxon>
        <taxon>Stenosarchaea group</taxon>
        <taxon>Halobacteria</taxon>
        <taxon>Halobacteriales</taxon>
        <taxon>Haloferacaceae</taxon>
        <taxon>Halorubrum</taxon>
    </lineage>
</organism>
<keyword evidence="2" id="KW-0472">Membrane</keyword>
<protein>
    <submittedName>
        <fullName evidence="3">VanZ family protein</fullName>
    </submittedName>
</protein>
<keyword evidence="2" id="KW-0812">Transmembrane</keyword>
<accession>A0ABD5M7B0</accession>
<evidence type="ECO:0000256" key="2">
    <source>
        <dbReference type="SAM" id="Phobius"/>
    </source>
</evidence>
<sequence>MNSRDEEAGGRGQDPRMRSIDGKDCRTLTAVAGLVFAASVVPVPTVPGTGRGMLPIIPAWIALTAPFHLIGYAALAVLTVRAVAGRERATVGATAVGVAAATAFGFGVELVQAPIPWRSFAWSDVAINAVGATVGAGLFSAWRTVRKNGNRDRFR</sequence>
<keyword evidence="2" id="KW-1133">Transmembrane helix</keyword>
<feature type="transmembrane region" description="Helical" evidence="2">
    <location>
        <begin position="25"/>
        <end position="45"/>
    </location>
</feature>
<reference evidence="3 4" key="1">
    <citation type="submission" date="2024-06" db="EMBL/GenBank/DDBJ databases">
        <title>Halorubrum miltondacostae sp. nov., a potential PHA producer isolated from an inland solar saltern in Rio Maior, Portugal.</title>
        <authorList>
            <person name="Albuquerque L."/>
            <person name="Viver T."/>
            <person name="Barroso C."/>
            <person name="Claudino R."/>
            <person name="Galvan M."/>
            <person name="Simoes G."/>
            <person name="Lobo Da Cunha A."/>
            <person name="Egas C."/>
        </authorList>
    </citation>
    <scope>NUCLEOTIDE SEQUENCE [LARGE SCALE GENOMIC DNA]</scope>
    <source>
        <strain evidence="3 4">RMP-11</strain>
    </source>
</reference>
<dbReference type="RefSeq" id="WP_371163505.1">
    <property type="nucleotide sequence ID" value="NZ_JBEDNX010000011.1"/>
</dbReference>
<dbReference type="AlphaFoldDB" id="A0ABD5M7B0"/>
<proteinExistence type="predicted"/>
<dbReference type="NCBIfam" id="NF037970">
    <property type="entry name" value="vanZ_1"/>
    <property type="match status" value="1"/>
</dbReference>
<feature type="transmembrane region" description="Helical" evidence="2">
    <location>
        <begin position="125"/>
        <end position="145"/>
    </location>
</feature>
<evidence type="ECO:0000256" key="1">
    <source>
        <dbReference type="SAM" id="MobiDB-lite"/>
    </source>
</evidence>
<gene>
    <name evidence="3" type="ORF">ABNG04_16710</name>
</gene>
<evidence type="ECO:0000313" key="4">
    <source>
        <dbReference type="Proteomes" id="UP001567572"/>
    </source>
</evidence>
<name>A0ABD5M7B0_9EURY</name>